<sequence length="792" mass="84585">MTRDVTETLLDQMTLEEQVSLLAGETYWRTPEIARIGLPAIKVTDGTNGARGEAFSNGARTAAYPAEVALAATWNVDLVHEIGVDLAAEVRAKKAHIILAPAVNMHRNPLNGRNFENFSEDPHLAARMAVAFIKGVQSQGVGATIKHFVGNECEHERRSINSAIDEKTLREVYLPPFEAAVREARVTCVMTSYNWLNGVHTSENQWLIGDVLRGEWGFDGIVMSDWLGTHSTEAAIEAGLDLEMPGPGKHRGEKLVAAVREGRVDAQKVRASAGRIIDMGQRLGTDIADDLSDETAIDRPATRALLRKAAAESTVLLTNRGGLLPLAAPQRIAVIGPNAAVAVIHGGGSAQINAHYAVTPLDGLRAALPDAQVDYALGAAAERFVPAITGAVTIALFNGESRDGAPALVQQAPDTAFAWFGAVAPEVDHSAFAARITCTLTATQSGPHEIGLMSAGLSKLYIDDVEVLDAWETWQKGESYFGHGSDERRGVIDLVAGQTYAIRCEYFCGDGIATSLKAVRFGLRAVSQKGDLDAACRIAAAADAVVIVTGLSPEWETESEDRRSLSLPPGQDAMIAAIAAVNPRTVVVLQAGAPLAMPWAHNVGAVLQQWYPGQECGNALADVLLGIQEPSGRLPQVFPASDDQITAVTERPARGGTVTYAEGVAIGQRRFDALGLKPLFPFGHGLGFGQVEYLDAQALDGLCVQVRLANHAERATQEVVQIYHNLPNGQRKLLAFAKVVVPAGAEVSATLKIMPEGFRVWDGGWTYPYRTADLAIGRSGADIRLMLAITLE</sequence>
<dbReference type="InterPro" id="IPR019800">
    <property type="entry name" value="Glyco_hydro_3_AS"/>
</dbReference>
<dbReference type="InterPro" id="IPR036881">
    <property type="entry name" value="Glyco_hydro_3_C_sf"/>
</dbReference>
<proteinExistence type="inferred from homology"/>
<dbReference type="SUPFAM" id="SSF51445">
    <property type="entry name" value="(Trans)glycosidases"/>
    <property type="match status" value="1"/>
</dbReference>
<evidence type="ECO:0000259" key="6">
    <source>
        <dbReference type="PROSITE" id="PS51820"/>
    </source>
</evidence>
<dbReference type="eggNOG" id="COG1472">
    <property type="taxonomic scope" value="Bacteria"/>
</dbReference>
<gene>
    <name evidence="7" type="primary">bglSf</name>
    <name evidence="7" type="ordered locus">KVU_0214</name>
</gene>
<dbReference type="PANTHER" id="PTHR42715:SF10">
    <property type="entry name" value="BETA-GLUCOSIDASE"/>
    <property type="match status" value="1"/>
</dbReference>
<dbReference type="InterPro" id="IPR050288">
    <property type="entry name" value="Cellulose_deg_GH3"/>
</dbReference>
<dbReference type="PROSITE" id="PS00775">
    <property type="entry name" value="GLYCOSYL_HYDROL_F3"/>
    <property type="match status" value="1"/>
</dbReference>
<dbReference type="InterPro" id="IPR036962">
    <property type="entry name" value="Glyco_hydro_3_N_sf"/>
</dbReference>
<dbReference type="InterPro" id="IPR011658">
    <property type="entry name" value="PA14_dom"/>
</dbReference>
<dbReference type="InterPro" id="IPR001764">
    <property type="entry name" value="Glyco_hydro_3_N"/>
</dbReference>
<evidence type="ECO:0000256" key="3">
    <source>
        <dbReference type="ARBA" id="ARBA00023277"/>
    </source>
</evidence>
<dbReference type="Pfam" id="PF01915">
    <property type="entry name" value="Glyco_hydro_3_C"/>
    <property type="match status" value="1"/>
</dbReference>
<dbReference type="Proteomes" id="UP000000692">
    <property type="component" value="Chromosome"/>
</dbReference>
<keyword evidence="2 5" id="KW-0378">Hydrolase</keyword>
<evidence type="ECO:0000313" key="8">
    <source>
        <dbReference type="Proteomes" id="UP000000692"/>
    </source>
</evidence>
<dbReference type="HOGENOM" id="CLU_004542_4_0_5"/>
<dbReference type="PANTHER" id="PTHR42715">
    <property type="entry name" value="BETA-GLUCOSIDASE"/>
    <property type="match status" value="1"/>
</dbReference>
<dbReference type="SUPFAM" id="SSF52279">
    <property type="entry name" value="Beta-D-glucan exohydrolase, C-terminal domain"/>
    <property type="match status" value="1"/>
</dbReference>
<organism evidence="7 8">
    <name type="scientific">Ketogulonicigenium vulgare (strain WSH-001)</name>
    <dbReference type="NCBI Taxonomy" id="759362"/>
    <lineage>
        <taxon>Bacteria</taxon>
        <taxon>Pseudomonadati</taxon>
        <taxon>Pseudomonadota</taxon>
        <taxon>Alphaproteobacteria</taxon>
        <taxon>Rhodobacterales</taxon>
        <taxon>Roseobacteraceae</taxon>
        <taxon>Ketogulonicigenium</taxon>
    </lineage>
</organism>
<dbReference type="Gene3D" id="3.40.50.1700">
    <property type="entry name" value="Glycoside hydrolase family 3 C-terminal domain"/>
    <property type="match status" value="1"/>
</dbReference>
<dbReference type="EMBL" id="CP002018">
    <property type="protein sequence ID" value="AEM40053.1"/>
    <property type="molecule type" value="Genomic_DNA"/>
</dbReference>
<comment type="similarity">
    <text evidence="1 5">Belongs to the glycosyl hydrolase 3 family.</text>
</comment>
<dbReference type="Gene3D" id="3.20.20.300">
    <property type="entry name" value="Glycoside hydrolase, family 3, N-terminal domain"/>
    <property type="match status" value="1"/>
</dbReference>
<dbReference type="KEGG" id="kvl:KVU_0214"/>
<evidence type="ECO:0000256" key="5">
    <source>
        <dbReference type="RuleBase" id="RU361161"/>
    </source>
</evidence>
<dbReference type="PROSITE" id="PS51820">
    <property type="entry name" value="PA14"/>
    <property type="match status" value="1"/>
</dbReference>
<dbReference type="InterPro" id="IPR017853">
    <property type="entry name" value="GH"/>
</dbReference>
<dbReference type="InterPro" id="IPR037524">
    <property type="entry name" value="PA14/GLEYA"/>
</dbReference>
<dbReference type="SMART" id="SM00758">
    <property type="entry name" value="PA14"/>
    <property type="match status" value="1"/>
</dbReference>
<dbReference type="SUPFAM" id="SSF56988">
    <property type="entry name" value="Anthrax protective antigen"/>
    <property type="match status" value="1"/>
</dbReference>
<evidence type="ECO:0000313" key="7">
    <source>
        <dbReference type="EMBL" id="AEM40053.1"/>
    </source>
</evidence>
<dbReference type="Gene3D" id="2.60.120.260">
    <property type="entry name" value="Galactose-binding domain-like"/>
    <property type="match status" value="1"/>
</dbReference>
<dbReference type="InterPro" id="IPR013783">
    <property type="entry name" value="Ig-like_fold"/>
</dbReference>
<dbReference type="GO" id="GO:0009251">
    <property type="term" value="P:glucan catabolic process"/>
    <property type="evidence" value="ECO:0007669"/>
    <property type="project" value="TreeGrafter"/>
</dbReference>
<keyword evidence="4 5" id="KW-0326">Glycosidase</keyword>
<dbReference type="GO" id="GO:0008422">
    <property type="term" value="F:beta-glucosidase activity"/>
    <property type="evidence" value="ECO:0007669"/>
    <property type="project" value="UniProtKB-EC"/>
</dbReference>
<dbReference type="Pfam" id="PF00933">
    <property type="entry name" value="Glyco_hydro_3"/>
    <property type="match status" value="1"/>
</dbReference>
<dbReference type="Pfam" id="PF07691">
    <property type="entry name" value="PA14"/>
    <property type="match status" value="1"/>
</dbReference>
<keyword evidence="3" id="KW-0119">Carbohydrate metabolism</keyword>
<accession>F9Y8Z7</accession>
<dbReference type="Pfam" id="PF14310">
    <property type="entry name" value="Fn3-like"/>
    <property type="match status" value="1"/>
</dbReference>
<reference evidence="7 8" key="1">
    <citation type="journal article" date="2011" name="J. Bacteriol.">
        <title>Complete genome sequence of the industrial strain Ketogulonicigenium vulgare WSH-001.</title>
        <authorList>
            <person name="Liu L."/>
            <person name="Li Y."/>
            <person name="Zhang J."/>
            <person name="Zhou Z."/>
            <person name="Liu J."/>
            <person name="Li X."/>
            <person name="Zhou J."/>
            <person name="Du G."/>
            <person name="Wang L."/>
            <person name="Chen J."/>
        </authorList>
    </citation>
    <scope>NUCLEOTIDE SEQUENCE [LARGE SCALE GENOMIC DNA]</scope>
    <source>
        <strain evidence="7 8">WSH-001</strain>
    </source>
</reference>
<keyword evidence="8" id="KW-1185">Reference proteome</keyword>
<dbReference type="EC" id="3.2.1.21" evidence="7"/>
<dbReference type="OrthoDB" id="9781691at2"/>
<dbReference type="PATRIC" id="fig|759362.5.peg.226"/>
<feature type="domain" description="PA14" evidence="6">
    <location>
        <begin position="387"/>
        <end position="542"/>
    </location>
</feature>
<evidence type="ECO:0000256" key="2">
    <source>
        <dbReference type="ARBA" id="ARBA00022801"/>
    </source>
</evidence>
<evidence type="ECO:0000256" key="4">
    <source>
        <dbReference type="ARBA" id="ARBA00023295"/>
    </source>
</evidence>
<evidence type="ECO:0000256" key="1">
    <source>
        <dbReference type="ARBA" id="ARBA00005336"/>
    </source>
</evidence>
<dbReference type="PRINTS" id="PR00133">
    <property type="entry name" value="GLHYDRLASE3"/>
</dbReference>
<dbReference type="InterPro" id="IPR002772">
    <property type="entry name" value="Glyco_hydro_3_C"/>
</dbReference>
<dbReference type="Gene3D" id="2.60.40.10">
    <property type="entry name" value="Immunoglobulins"/>
    <property type="match status" value="1"/>
</dbReference>
<dbReference type="SMART" id="SM01217">
    <property type="entry name" value="Fn3_like"/>
    <property type="match status" value="1"/>
</dbReference>
<dbReference type="InterPro" id="IPR026891">
    <property type="entry name" value="Fn3-like"/>
</dbReference>
<name>F9Y8Z7_KETVW</name>
<protein>
    <submittedName>
        <fullName evidence="7">Beta-glucosidase protein</fullName>
        <ecNumber evidence="7">3.2.1.21</ecNumber>
    </submittedName>
</protein>
<dbReference type="AlphaFoldDB" id="F9Y8Z7"/>